<evidence type="ECO:0000313" key="4">
    <source>
        <dbReference type="EMBL" id="SHK14274.1"/>
    </source>
</evidence>
<dbReference type="InterPro" id="IPR018376">
    <property type="entry name" value="Enoyl-CoA_hyd/isom_CS"/>
</dbReference>
<dbReference type="AlphaFoldDB" id="A0A1M6Q245"/>
<dbReference type="OrthoDB" id="9775794at2"/>
<dbReference type="Gene3D" id="3.90.226.10">
    <property type="entry name" value="2-enoyl-CoA Hydratase, Chain A, domain 1"/>
    <property type="match status" value="1"/>
</dbReference>
<dbReference type="InterPro" id="IPR014748">
    <property type="entry name" value="Enoyl-CoA_hydra_C"/>
</dbReference>
<dbReference type="Proteomes" id="UP000184016">
    <property type="component" value="Unassembled WGS sequence"/>
</dbReference>
<reference evidence="5" key="1">
    <citation type="submission" date="2016-11" db="EMBL/GenBank/DDBJ databases">
        <authorList>
            <person name="Varghese N."/>
            <person name="Submissions S."/>
        </authorList>
    </citation>
    <scope>NUCLEOTIDE SEQUENCE [LARGE SCALE GENOMIC DNA]</scope>
    <source>
        <strain evidence="5">USBA-503</strain>
    </source>
</reference>
<dbReference type="Gene3D" id="1.10.12.10">
    <property type="entry name" value="Lyase 2-enoyl-coa Hydratase, Chain A, domain 2"/>
    <property type="match status" value="1"/>
</dbReference>
<sequence length="259" mass="28035">MNNEWVQVRQEDDVVVVTLHREEAANALSQDLCDALLQVLEELASSQARVVVLTGSGQKAFCAGADLKERKGMDIQQVRAAVKRIGRVTQAVAQLPMPTIAMLNGVAFGGGLEIALAADLRVAAEHVQMGLTETGLAIVPGAGGTQRLPRLIGLAKAKELIFTARRIDAQEAYRLGLVNQVVKVNELWTQTLQLAKEIAKNGPIAVQSAKWAIEEGIDKSLAEGLHLEWQAYERVLGSQDRLEGLAAFAEKRPPQYTGQ</sequence>
<dbReference type="SUPFAM" id="SSF52096">
    <property type="entry name" value="ClpP/crotonase"/>
    <property type="match status" value="1"/>
</dbReference>
<dbReference type="InterPro" id="IPR029045">
    <property type="entry name" value="ClpP/crotonase-like_dom_sf"/>
</dbReference>
<keyword evidence="2" id="KW-0456">Lyase</keyword>
<dbReference type="InterPro" id="IPR001753">
    <property type="entry name" value="Enoyl-CoA_hydra/iso"/>
</dbReference>
<gene>
    <name evidence="4" type="ORF">SAMN05443507_10932</name>
</gene>
<proteinExistence type="inferred from homology"/>
<dbReference type="FunFam" id="3.90.226.10:FF:000009">
    <property type="entry name" value="Carnitinyl-CoA dehydratase"/>
    <property type="match status" value="1"/>
</dbReference>
<accession>A0A1M6Q245</accession>
<evidence type="ECO:0000256" key="3">
    <source>
        <dbReference type="RuleBase" id="RU003707"/>
    </source>
</evidence>
<dbReference type="Pfam" id="PF00378">
    <property type="entry name" value="ECH_1"/>
    <property type="match status" value="1"/>
</dbReference>
<keyword evidence="5" id="KW-1185">Reference proteome</keyword>
<evidence type="ECO:0000256" key="2">
    <source>
        <dbReference type="ARBA" id="ARBA00023239"/>
    </source>
</evidence>
<comment type="similarity">
    <text evidence="1 3">Belongs to the enoyl-CoA hydratase/isomerase family.</text>
</comment>
<dbReference type="PROSITE" id="PS00166">
    <property type="entry name" value="ENOYL_COA_HYDRATASE"/>
    <property type="match status" value="1"/>
</dbReference>
<dbReference type="PANTHER" id="PTHR11941">
    <property type="entry name" value="ENOYL-COA HYDRATASE-RELATED"/>
    <property type="match status" value="1"/>
</dbReference>
<dbReference type="CDD" id="cd06558">
    <property type="entry name" value="crotonase-like"/>
    <property type="match status" value="1"/>
</dbReference>
<dbReference type="GO" id="GO:0006635">
    <property type="term" value="P:fatty acid beta-oxidation"/>
    <property type="evidence" value="ECO:0007669"/>
    <property type="project" value="TreeGrafter"/>
</dbReference>
<dbReference type="EMBL" id="FRAF01000009">
    <property type="protein sequence ID" value="SHK14274.1"/>
    <property type="molecule type" value="Genomic_DNA"/>
</dbReference>
<organism evidence="4 5">
    <name type="scientific">Alicyclobacillus tolerans</name>
    <dbReference type="NCBI Taxonomy" id="90970"/>
    <lineage>
        <taxon>Bacteria</taxon>
        <taxon>Bacillati</taxon>
        <taxon>Bacillota</taxon>
        <taxon>Bacilli</taxon>
        <taxon>Bacillales</taxon>
        <taxon>Alicyclobacillaceae</taxon>
        <taxon>Alicyclobacillus</taxon>
    </lineage>
</organism>
<dbReference type="PANTHER" id="PTHR11941:SF54">
    <property type="entry name" value="ENOYL-COA HYDRATASE, MITOCHONDRIAL"/>
    <property type="match status" value="1"/>
</dbReference>
<dbReference type="FunFam" id="1.10.12.10:FF:000001">
    <property type="entry name" value="Probable enoyl-CoA hydratase, mitochondrial"/>
    <property type="match status" value="1"/>
</dbReference>
<protein>
    <submittedName>
        <fullName evidence="4">Short chain enoyl-CoA hydratase</fullName>
    </submittedName>
</protein>
<dbReference type="RefSeq" id="WP_072873763.1">
    <property type="nucleotide sequence ID" value="NZ_FRAF01000009.1"/>
</dbReference>
<dbReference type="STRING" id="1830138.SAMN05443507_10932"/>
<dbReference type="GO" id="GO:0016836">
    <property type="term" value="F:hydro-lyase activity"/>
    <property type="evidence" value="ECO:0007669"/>
    <property type="project" value="UniProtKB-ARBA"/>
</dbReference>
<name>A0A1M6Q245_9BACL</name>
<evidence type="ECO:0000256" key="1">
    <source>
        <dbReference type="ARBA" id="ARBA00005254"/>
    </source>
</evidence>
<evidence type="ECO:0000313" key="5">
    <source>
        <dbReference type="Proteomes" id="UP000184016"/>
    </source>
</evidence>